<dbReference type="Proteomes" id="UP001139308">
    <property type="component" value="Unassembled WGS sequence"/>
</dbReference>
<dbReference type="PANTHER" id="PTHR42705:SF2">
    <property type="entry name" value="BIFUNCTIONAL NON-HOMOLOGOUS END JOINING PROTEIN LIGD"/>
    <property type="match status" value="1"/>
</dbReference>
<feature type="domain" description="DNA ligase D 3'-phosphoesterase" evidence="2">
    <location>
        <begin position="50"/>
        <end position="158"/>
    </location>
</feature>
<dbReference type="RefSeq" id="WP_238465910.1">
    <property type="nucleotide sequence ID" value="NZ_JAKLJA010000021.1"/>
</dbReference>
<proteinExistence type="predicted"/>
<keyword evidence="5" id="KW-1185">Reference proteome</keyword>
<dbReference type="EC" id="6.5.1.1" evidence="4"/>
<name>A0A9X1RW15_9BURK</name>
<dbReference type="CDD" id="cd04862">
    <property type="entry name" value="PaeLigD_Pol_like"/>
    <property type="match status" value="1"/>
</dbReference>
<dbReference type="GO" id="GO:0003910">
    <property type="term" value="F:DNA ligase (ATP) activity"/>
    <property type="evidence" value="ECO:0007669"/>
    <property type="project" value="UniProtKB-EC"/>
</dbReference>
<evidence type="ECO:0000259" key="3">
    <source>
        <dbReference type="Pfam" id="PF21686"/>
    </source>
</evidence>
<feature type="compositionally biased region" description="Basic and acidic residues" evidence="1">
    <location>
        <begin position="190"/>
        <end position="200"/>
    </location>
</feature>
<evidence type="ECO:0000259" key="2">
    <source>
        <dbReference type="Pfam" id="PF13298"/>
    </source>
</evidence>
<evidence type="ECO:0000256" key="1">
    <source>
        <dbReference type="SAM" id="MobiDB-lite"/>
    </source>
</evidence>
<sequence length="539" mass="59849">MKRKLAVYESKRRFESTPEPRAQAAPRKARGRGDPGSDPGSDEAASYVIQRHDARRLHYDFRLELDGALKSWAVPKEPSLDPSVKRLAVHVEDHPLAYGNFEGRIPEGNYGAGTVEIWDRGTWRPEGGLRAARKGYAQGKLKFTLDGGRLHGGWALVRSPMDDAKQDRWLLIKQRDDESTRDAAQGTRQRGAEHGEKHDTSASADAPVSRTRHATREKTGDKAGNKAGDKTRKQAGDKTASAASAEVAGTRITHPDRVIDEQSGARKIDLVRYFEAIAPMLLPHLGKRPVSLVRAPKGVAGEQFFQRHAKPPQIPHAVRHDDLDPGHAALLTFESVAALVDAAQMDAIDLHTWNAQATSIEKPDRIVFDLDPDPALEWRRVVEAARMTRDLLDELGLRAWCKTTGGKGLHVVVPLARHALWDETLEFAHAVTDYMAARMPERFSAKMGAPNRKGRIFLDYLRNARGASSIAAYAPRARPGLPVSVPVSWDELDATTSSAQWNIANLHERLDAMEGDPWEGYGRTRQRISEAMRRRLQTT</sequence>
<dbReference type="NCBIfam" id="TIGR02778">
    <property type="entry name" value="ligD_pol"/>
    <property type="match status" value="1"/>
</dbReference>
<keyword evidence="4" id="KW-0436">Ligase</keyword>
<dbReference type="NCBIfam" id="TIGR02777">
    <property type="entry name" value="LigD_PE_dom"/>
    <property type="match status" value="1"/>
</dbReference>
<feature type="region of interest" description="Disordered" evidence="1">
    <location>
        <begin position="1"/>
        <end position="45"/>
    </location>
</feature>
<feature type="domain" description="DNA ligase D polymerase" evidence="3">
    <location>
        <begin position="267"/>
        <end position="518"/>
    </location>
</feature>
<protein>
    <submittedName>
        <fullName evidence="4">Non-homologous end-joining DNA ligase</fullName>
        <ecNumber evidence="4">6.5.1.1</ecNumber>
    </submittedName>
</protein>
<dbReference type="Gene3D" id="3.90.920.10">
    <property type="entry name" value="DNA primase, PRIM domain"/>
    <property type="match status" value="1"/>
</dbReference>
<dbReference type="InterPro" id="IPR033651">
    <property type="entry name" value="PaeLigD_Pol-like"/>
</dbReference>
<organism evidence="4 5">
    <name type="scientific">Paraburkholderia tagetis</name>
    <dbReference type="NCBI Taxonomy" id="2913261"/>
    <lineage>
        <taxon>Bacteria</taxon>
        <taxon>Pseudomonadati</taxon>
        <taxon>Pseudomonadota</taxon>
        <taxon>Betaproteobacteria</taxon>
        <taxon>Burkholderiales</taxon>
        <taxon>Burkholderiaceae</taxon>
        <taxon>Paraburkholderia</taxon>
    </lineage>
</organism>
<comment type="caution">
    <text evidence="4">The sequence shown here is derived from an EMBL/GenBank/DDBJ whole genome shotgun (WGS) entry which is preliminary data.</text>
</comment>
<dbReference type="EMBL" id="JAKLJA010000021">
    <property type="protein sequence ID" value="MCG5076069.1"/>
    <property type="molecule type" value="Genomic_DNA"/>
</dbReference>
<dbReference type="InterPro" id="IPR014145">
    <property type="entry name" value="LigD_pol_dom"/>
</dbReference>
<feature type="compositionally biased region" description="Basic and acidic residues" evidence="1">
    <location>
        <begin position="9"/>
        <end position="18"/>
    </location>
</feature>
<dbReference type="Pfam" id="PF21686">
    <property type="entry name" value="LigD_Prim-Pol"/>
    <property type="match status" value="1"/>
</dbReference>
<dbReference type="InterPro" id="IPR014144">
    <property type="entry name" value="LigD_PE_domain"/>
</dbReference>
<dbReference type="AlphaFoldDB" id="A0A9X1RW15"/>
<dbReference type="InterPro" id="IPR052171">
    <property type="entry name" value="NHEJ_LigD"/>
</dbReference>
<evidence type="ECO:0000313" key="5">
    <source>
        <dbReference type="Proteomes" id="UP001139308"/>
    </source>
</evidence>
<evidence type="ECO:0000313" key="4">
    <source>
        <dbReference type="EMBL" id="MCG5076069.1"/>
    </source>
</evidence>
<reference evidence="4" key="1">
    <citation type="submission" date="2022-01" db="EMBL/GenBank/DDBJ databases">
        <title>Genome sequence and assembly of Parabukholderia sp. RG36.</title>
        <authorList>
            <person name="Chhetri G."/>
        </authorList>
    </citation>
    <scope>NUCLEOTIDE SEQUENCE</scope>
    <source>
        <strain evidence="4">RG36</strain>
    </source>
</reference>
<feature type="region of interest" description="Disordered" evidence="1">
    <location>
        <begin position="173"/>
        <end position="256"/>
    </location>
</feature>
<gene>
    <name evidence="4" type="primary">ligD</name>
    <name evidence="4" type="ORF">L5014_22295</name>
</gene>
<accession>A0A9X1RW15</accession>
<feature type="compositionally biased region" description="Basic and acidic residues" evidence="1">
    <location>
        <begin position="214"/>
        <end position="236"/>
    </location>
</feature>
<dbReference type="PANTHER" id="PTHR42705">
    <property type="entry name" value="BIFUNCTIONAL NON-HOMOLOGOUS END JOINING PROTEIN LIGD"/>
    <property type="match status" value="1"/>
</dbReference>
<dbReference type="Pfam" id="PF13298">
    <property type="entry name" value="LigD_N"/>
    <property type="match status" value="1"/>
</dbReference>